<feature type="compositionally biased region" description="Basic and acidic residues" evidence="1">
    <location>
        <begin position="1135"/>
        <end position="1150"/>
    </location>
</feature>
<feature type="region of interest" description="Disordered" evidence="1">
    <location>
        <begin position="1"/>
        <end position="43"/>
    </location>
</feature>
<feature type="compositionally biased region" description="Basic residues" evidence="1">
    <location>
        <begin position="1228"/>
        <end position="1246"/>
    </location>
</feature>
<feature type="compositionally biased region" description="Polar residues" evidence="1">
    <location>
        <begin position="1248"/>
        <end position="1266"/>
    </location>
</feature>
<feature type="compositionally biased region" description="Polar residues" evidence="1">
    <location>
        <begin position="996"/>
        <end position="1007"/>
    </location>
</feature>
<feature type="compositionally biased region" description="Polar residues" evidence="1">
    <location>
        <begin position="507"/>
        <end position="519"/>
    </location>
</feature>
<feature type="compositionally biased region" description="Basic and acidic residues" evidence="1">
    <location>
        <begin position="1543"/>
        <end position="1558"/>
    </location>
</feature>
<feature type="region of interest" description="Disordered" evidence="1">
    <location>
        <begin position="934"/>
        <end position="1021"/>
    </location>
</feature>
<feature type="compositionally biased region" description="Basic and acidic residues" evidence="1">
    <location>
        <begin position="483"/>
        <end position="505"/>
    </location>
</feature>
<feature type="region of interest" description="Disordered" evidence="1">
    <location>
        <begin position="1379"/>
        <end position="1399"/>
    </location>
</feature>
<feature type="compositionally biased region" description="Basic and acidic residues" evidence="1">
    <location>
        <begin position="414"/>
        <end position="426"/>
    </location>
</feature>
<feature type="region of interest" description="Disordered" evidence="1">
    <location>
        <begin position="534"/>
        <end position="553"/>
    </location>
</feature>
<feature type="compositionally biased region" description="Polar residues" evidence="1">
    <location>
        <begin position="1564"/>
        <end position="1575"/>
    </location>
</feature>
<protein>
    <recommendedName>
        <fullName evidence="4">RRM domain-containing protein</fullName>
    </recommendedName>
</protein>
<feature type="region of interest" description="Disordered" evidence="1">
    <location>
        <begin position="647"/>
        <end position="684"/>
    </location>
</feature>
<organism evidence="2 3">
    <name type="scientific">Fusarium longipes</name>
    <dbReference type="NCBI Taxonomy" id="694270"/>
    <lineage>
        <taxon>Eukaryota</taxon>
        <taxon>Fungi</taxon>
        <taxon>Dikarya</taxon>
        <taxon>Ascomycota</taxon>
        <taxon>Pezizomycotina</taxon>
        <taxon>Sordariomycetes</taxon>
        <taxon>Hypocreomycetidae</taxon>
        <taxon>Hypocreales</taxon>
        <taxon>Nectriaceae</taxon>
        <taxon>Fusarium</taxon>
    </lineage>
</organism>
<keyword evidence="3" id="KW-1185">Reference proteome</keyword>
<sequence length="1626" mass="177879">MAQTHPTSRDGLPPPGPPTPSRKVLDPNRVHGSQQPPNLRDAFSDFYPNGLPNFYKMLQTPGAQGVPQTYLEDYLPVGFYKNPPPEAGAIFSTENGARPFRRMEQLMPQRRIHLWNKDEIQSVCNSLRRLYWDHMKSMQKPYCWDDLWSYFDTFDLYNYGAMNLWNVVNHLFDENKMIAMDVKKVAAIEAGHWADQWLFHELNCQKLQQWDETKGPIVSLLTQDDWQSIGNIDAPDMSLVESALKHRRSLLLSPEKLKPDANTKPNHLMKSCEEDSLENWLAGQRIFGLSGLPHPPGSTSHHASPTCRNASAPIFVQNGKHYYQPSPGQHAPSAVEALHQSAAAAAGPVCHGNNKTPLPGQTEMSSSVGRETLQVSPATRCKSTEPSYTVPSPPQDNEENGQTISNPPISGKKMSFEKRGDPKDFDAQTPTKSGRRGRGNPRANQGARKSTVTASLPTSAVMEFSTLAISEKKDNAQATSSPSKEDPSSRNSKQRDTESRTDVCKDFNTSQRPKQSSACSIPYEQKSIQQPFSDASNFNRSQRPDPSLHSNLGPGVYAGTAMLSGQTHNPLGITFHPAGTFNHVAQGGNPIPQENTGASNGLGYRHVSMQQPSLHAKGFAANRNRNPSNSSRLDRYESNDNRWYQNTENFNNANSSFGRGGYQRGGRKGAGRRGGHNQRNVTAPFTQPHAYSDSVQKMRDGGSWKAKWRREGSEPIQVTCQNVQDGITLKDYVPCSCQICEARNRSVFVAAEAYHEISTMDMQSRIRFGLSERFGFVEGVFPVTSKEPGRFVVRFANPSSVSEALTMGGGNMPEHALSIIISPATRSKWMPPQQAPTRVALGQATEQQSSVPFASYLFGSVVPSSAQGVPTSHHVPPGMLHPSVANPANTQIWSKSGGQQAYSAFTQSHLLDGPSVASQPTMSLSHFAPGTRGCFPNQTSASPHLECVGQPPDEPLQTKPPAEEALEDIHQNGRHNSYSTKSDGNGNAGIKARVSLPNTPSKASPSTEEPHTAQPAAAEKNTDIRASEEAMVCPLDNAASEPASSTVSHHRVPSAFTENEIKERRQAWAKIPMPLNPHRSRNFTPTKPSRDAIKDDVNLRVSRGNKCEAYVAESEMSTPTQYVTFTPDTGSVYERSPEKPESPLHAKKDLFALSSTGSTRQETMADESLDQHHAASHVSNESFPIDKTGCQSTPDQTIFHNPIAQDTPLQGLDTNQRTGNAQGTQTKGKGKGPKPKSKKKKSKHKMMSQGNESNSQYLQQIRNSSTPIAYATSQPLRNDFEGVHIDPLFTAVSNIPPFEPLSPAKRCHEDPEQRSTPSSSKRSKKHGNAQEVVLQAELSTLDESDSPNEDARGRKGFRMGRGGSLRMGKTRRPRAIMTGSALTEQPADTQTSPPSSDFAFQCQNISSSTDSLSLHGPDNSATSRLNPKAQEFVSPSRATLADRRIPFGSNENKTFRGPTSDDTTNRTQKGDQAIQESSTLGIDWAGATPVHDSMHSSTATTVPKHRRALSEAVQKENPVNDKVVVRQDQSKTPGKGPKRSKGKERAATLGARKEKTGNVEDATQDSPQTPKQPGTKTRKPGLINDDWPSLPASRDRALSKPQTPPIWGVKTKINGDVELGSPVTEG</sequence>
<feature type="compositionally biased region" description="Polar residues" evidence="1">
    <location>
        <begin position="1189"/>
        <end position="1199"/>
    </location>
</feature>
<feature type="region of interest" description="Disordered" evidence="1">
    <location>
        <begin position="1485"/>
        <end position="1610"/>
    </location>
</feature>
<feature type="region of interest" description="Disordered" evidence="1">
    <location>
        <begin position="470"/>
        <end position="521"/>
    </location>
</feature>
<proteinExistence type="predicted"/>
<feature type="region of interest" description="Disordered" evidence="1">
    <location>
        <begin position="1121"/>
        <end position="1266"/>
    </location>
</feature>
<feature type="compositionally biased region" description="Polar residues" evidence="1">
    <location>
        <begin position="362"/>
        <end position="377"/>
    </location>
</feature>
<accession>A0A395S469</accession>
<evidence type="ECO:0008006" key="4">
    <source>
        <dbReference type="Google" id="ProtNLM"/>
    </source>
</evidence>
<gene>
    <name evidence="2" type="ORF">FLONG3_8601</name>
</gene>
<reference evidence="2 3" key="1">
    <citation type="journal article" date="2018" name="PLoS Pathog.">
        <title>Evolution of structural diversity of trichothecenes, a family of toxins produced by plant pathogenic and entomopathogenic fungi.</title>
        <authorList>
            <person name="Proctor R.H."/>
            <person name="McCormick S.P."/>
            <person name="Kim H.S."/>
            <person name="Cardoza R.E."/>
            <person name="Stanley A.M."/>
            <person name="Lindo L."/>
            <person name="Kelly A."/>
            <person name="Brown D.W."/>
            <person name="Lee T."/>
            <person name="Vaughan M.M."/>
            <person name="Alexander N.J."/>
            <person name="Busman M."/>
            <person name="Gutierrez S."/>
        </authorList>
    </citation>
    <scope>NUCLEOTIDE SEQUENCE [LARGE SCALE GENOMIC DNA]</scope>
    <source>
        <strain evidence="2 3">NRRL 20695</strain>
    </source>
</reference>
<feature type="compositionally biased region" description="Polar residues" evidence="1">
    <location>
        <begin position="1212"/>
        <end position="1226"/>
    </location>
</feature>
<comment type="caution">
    <text evidence="2">The sequence shown here is derived from an EMBL/GenBank/DDBJ whole genome shotgun (WGS) entry which is preliminary data.</text>
</comment>
<feature type="compositionally biased region" description="Polar residues" evidence="1">
    <location>
        <begin position="1153"/>
        <end position="1162"/>
    </location>
</feature>
<dbReference type="STRING" id="694270.A0A395S469"/>
<feature type="compositionally biased region" description="Polar residues" evidence="1">
    <location>
        <begin position="647"/>
        <end position="657"/>
    </location>
</feature>
<evidence type="ECO:0000256" key="1">
    <source>
        <dbReference type="SAM" id="MobiDB-lite"/>
    </source>
</evidence>
<feature type="compositionally biased region" description="Polar residues" evidence="1">
    <location>
        <begin position="1380"/>
        <end position="1395"/>
    </location>
</feature>
<feature type="region of interest" description="Disordered" evidence="1">
    <location>
        <begin position="1038"/>
        <end position="1059"/>
    </location>
</feature>
<feature type="region of interest" description="Disordered" evidence="1">
    <location>
        <begin position="618"/>
        <end position="637"/>
    </location>
</feature>
<feature type="region of interest" description="Disordered" evidence="1">
    <location>
        <begin position="1435"/>
        <end position="1473"/>
    </location>
</feature>
<feature type="compositionally biased region" description="Basic residues" evidence="1">
    <location>
        <begin position="665"/>
        <end position="676"/>
    </location>
</feature>
<feature type="region of interest" description="Disordered" evidence="1">
    <location>
        <begin position="347"/>
        <end position="457"/>
    </location>
</feature>
<feature type="compositionally biased region" description="Polar residues" evidence="1">
    <location>
        <begin position="447"/>
        <end position="457"/>
    </location>
</feature>
<dbReference type="EMBL" id="PXOG01000210">
    <property type="protein sequence ID" value="RGP67206.1"/>
    <property type="molecule type" value="Genomic_DNA"/>
</dbReference>
<name>A0A395S469_9HYPO</name>
<dbReference type="OrthoDB" id="3941926at2759"/>
<feature type="compositionally biased region" description="Polar residues" evidence="1">
    <location>
        <begin position="974"/>
        <end position="985"/>
    </location>
</feature>
<evidence type="ECO:0000313" key="2">
    <source>
        <dbReference type="EMBL" id="RGP67206.1"/>
    </source>
</evidence>
<feature type="region of interest" description="Disordered" evidence="1">
    <location>
        <begin position="1300"/>
        <end position="1367"/>
    </location>
</feature>
<evidence type="ECO:0000313" key="3">
    <source>
        <dbReference type="Proteomes" id="UP000266234"/>
    </source>
</evidence>
<feature type="compositionally biased region" description="Low complexity" evidence="1">
    <location>
        <begin position="622"/>
        <end position="631"/>
    </location>
</feature>
<dbReference type="Proteomes" id="UP000266234">
    <property type="component" value="Unassembled WGS sequence"/>
</dbReference>